<evidence type="ECO:0000313" key="2">
    <source>
        <dbReference type="EMBL" id="GFZ75080.1"/>
    </source>
</evidence>
<evidence type="ECO:0000256" key="1">
    <source>
        <dbReference type="SAM" id="Coils"/>
    </source>
</evidence>
<dbReference type="Proteomes" id="UP000677853">
    <property type="component" value="Unassembled WGS sequence"/>
</dbReference>
<dbReference type="EMBL" id="BMZZ01000001">
    <property type="protein sequence ID" value="GFZ75080.1"/>
    <property type="molecule type" value="Genomic_DNA"/>
</dbReference>
<keyword evidence="3" id="KW-1185">Reference proteome</keyword>
<name>A0ABQ1EIN7_9MOLU</name>
<sequence>MIESANIQGNLELKLERDRKNEFKRQNNNLNDKISQLEGQIRAQNKILEDLKKQIDEAMQANREIRTKCDQEKKDLFRQLQTLILAIIQAKNTDKVKYFQQQQELINTKAELDFVKKTGYTREQNIQIEQYQNQRKDMENQ</sequence>
<protein>
    <submittedName>
        <fullName evidence="2">Uncharacterized protein</fullName>
    </submittedName>
</protein>
<organism evidence="2 3">
    <name type="scientific">Hydrangea phyllody phytoplasma</name>
    <dbReference type="NCBI Taxonomy" id="238673"/>
    <lineage>
        <taxon>Bacteria</taxon>
        <taxon>Bacillati</taxon>
        <taxon>Mycoplasmatota</taxon>
        <taxon>Mollicutes</taxon>
        <taxon>Acholeplasmatales</taxon>
        <taxon>Acholeplasmataceae</taxon>
        <taxon>Candidatus Phytoplasma</taxon>
        <taxon>16SrI (Aster yellows group)</taxon>
    </lineage>
</organism>
<gene>
    <name evidence="2" type="ORF">HPP_0380</name>
</gene>
<feature type="coiled-coil region" evidence="1">
    <location>
        <begin position="13"/>
        <end position="75"/>
    </location>
</feature>
<reference evidence="2 3" key="1">
    <citation type="journal article" date="2021" name="J. Gen. Plant Pathol.">
        <title>Enrichment of phytoplasma genome DNA through a methyl-CpG binding domain-mediated method for efficient genome sequencing.</title>
        <authorList>
            <person name="Nijo T."/>
            <person name="Iwabuchi N."/>
            <person name="Tokuda R."/>
            <person name="Suzuki T."/>
            <person name="Matsumoto O."/>
            <person name="Miyazaki A."/>
            <person name="Maejima K."/>
            <person name="Oshima K."/>
            <person name="Namba S."/>
            <person name="Yamaji Y."/>
        </authorList>
    </citation>
    <scope>NUCLEOTIDE SEQUENCE [LARGE SCALE GENOMIC DNA]</scope>
    <source>
        <strain evidence="2 3">HP</strain>
    </source>
</reference>
<keyword evidence="1" id="KW-0175">Coiled coil</keyword>
<evidence type="ECO:0000313" key="3">
    <source>
        <dbReference type="Proteomes" id="UP000677853"/>
    </source>
</evidence>
<comment type="caution">
    <text evidence="2">The sequence shown here is derived from an EMBL/GenBank/DDBJ whole genome shotgun (WGS) entry which is preliminary data.</text>
</comment>
<dbReference type="RefSeq" id="WP_212775287.1">
    <property type="nucleotide sequence ID" value="NZ_BMZZ01000001.1"/>
</dbReference>
<accession>A0ABQ1EIN7</accession>
<proteinExistence type="predicted"/>